<sequence length="226" mass="25296">MLDFSFVPGTFWFEAWQARFSLLSGIWVTMSASALTILFATILGVAVGTALAYGWWWLRLLARLYVDFMRGIPVLVLILFTYYGLALFGINVPAYWAGVIALSAFATAHIGETLRGAVESVPMGQMEAGKAIGLRFLQRLRYVILPQALRRMLPPWVNTGLEVVKGTTLLSIIGVVELLLTNQQIVARNYLIVDFYLFAGLLYLMINASIAALGARLERRFSYLRY</sequence>
<evidence type="ECO:0000256" key="8">
    <source>
        <dbReference type="ARBA" id="ARBA00023136"/>
    </source>
</evidence>
<reference evidence="11 12" key="1">
    <citation type="submission" date="2017-10" db="EMBL/GenBank/DDBJ databases">
        <authorList>
            <person name="Banno H."/>
            <person name="Chua N.-H."/>
        </authorList>
    </citation>
    <scope>NUCLEOTIDE SEQUENCE [LARGE SCALE GENOMIC DNA]</scope>
    <source>
        <strain evidence="11 12">YW11</strain>
    </source>
</reference>
<evidence type="ECO:0000256" key="6">
    <source>
        <dbReference type="ARBA" id="ARBA00022970"/>
    </source>
</evidence>
<feature type="domain" description="ABC transmembrane type-1" evidence="10">
    <location>
        <begin position="26"/>
        <end position="214"/>
    </location>
</feature>
<keyword evidence="12" id="KW-1185">Reference proteome</keyword>
<dbReference type="SUPFAM" id="SSF161098">
    <property type="entry name" value="MetI-like"/>
    <property type="match status" value="1"/>
</dbReference>
<dbReference type="InterPro" id="IPR000515">
    <property type="entry name" value="MetI-like"/>
</dbReference>
<feature type="transmembrane region" description="Helical" evidence="9">
    <location>
        <begin position="195"/>
        <end position="215"/>
    </location>
</feature>
<evidence type="ECO:0000256" key="1">
    <source>
        <dbReference type="ARBA" id="ARBA00004429"/>
    </source>
</evidence>
<dbReference type="GO" id="GO:0022857">
    <property type="term" value="F:transmembrane transporter activity"/>
    <property type="evidence" value="ECO:0007669"/>
    <property type="project" value="InterPro"/>
</dbReference>
<dbReference type="PANTHER" id="PTHR30614:SF0">
    <property type="entry name" value="L-CYSTINE TRANSPORT SYSTEM PERMEASE PROTEIN TCYL"/>
    <property type="match status" value="1"/>
</dbReference>
<gene>
    <name evidence="11" type="ORF">CR162_13510</name>
</gene>
<dbReference type="InterPro" id="IPR035906">
    <property type="entry name" value="MetI-like_sf"/>
</dbReference>
<evidence type="ECO:0000313" key="12">
    <source>
        <dbReference type="Proteomes" id="UP000223527"/>
    </source>
</evidence>
<dbReference type="InterPro" id="IPR043429">
    <property type="entry name" value="ArtM/GltK/GlnP/TcyL/YhdX-like"/>
</dbReference>
<comment type="subcellular location">
    <subcellularLocation>
        <location evidence="1">Cell inner membrane</location>
        <topology evidence="1">Multi-pass membrane protein</topology>
    </subcellularLocation>
    <subcellularLocation>
        <location evidence="9">Cell membrane</location>
        <topology evidence="9">Multi-pass membrane protein</topology>
    </subcellularLocation>
</comment>
<evidence type="ECO:0000256" key="9">
    <source>
        <dbReference type="RuleBase" id="RU363032"/>
    </source>
</evidence>
<evidence type="ECO:0000313" key="11">
    <source>
        <dbReference type="EMBL" id="PHK94499.1"/>
    </source>
</evidence>
<dbReference type="NCBIfam" id="TIGR01726">
    <property type="entry name" value="HEQRo_perm_3TM"/>
    <property type="match status" value="1"/>
</dbReference>
<dbReference type="CDD" id="cd06261">
    <property type="entry name" value="TM_PBP2"/>
    <property type="match status" value="1"/>
</dbReference>
<feature type="transmembrane region" description="Helical" evidence="9">
    <location>
        <begin position="26"/>
        <end position="56"/>
    </location>
</feature>
<dbReference type="OrthoDB" id="7341446at2"/>
<name>A0A2C7A903_9PROT</name>
<protein>
    <submittedName>
        <fullName evidence="11">ABC transporter permease</fullName>
    </submittedName>
</protein>
<dbReference type="GO" id="GO:0043190">
    <property type="term" value="C:ATP-binding cassette (ABC) transporter complex"/>
    <property type="evidence" value="ECO:0007669"/>
    <property type="project" value="InterPro"/>
</dbReference>
<dbReference type="EMBL" id="PDNU01000025">
    <property type="protein sequence ID" value="PHK94499.1"/>
    <property type="molecule type" value="Genomic_DNA"/>
</dbReference>
<keyword evidence="3 9" id="KW-0813">Transport</keyword>
<proteinExistence type="inferred from homology"/>
<evidence type="ECO:0000256" key="2">
    <source>
        <dbReference type="ARBA" id="ARBA00010072"/>
    </source>
</evidence>
<keyword evidence="8 9" id="KW-0472">Membrane</keyword>
<evidence type="ECO:0000256" key="5">
    <source>
        <dbReference type="ARBA" id="ARBA00022692"/>
    </source>
</evidence>
<evidence type="ECO:0000256" key="3">
    <source>
        <dbReference type="ARBA" id="ARBA00022448"/>
    </source>
</evidence>
<dbReference type="InterPro" id="IPR010065">
    <property type="entry name" value="AA_ABC_transptr_permease_3TM"/>
</dbReference>
<evidence type="ECO:0000256" key="4">
    <source>
        <dbReference type="ARBA" id="ARBA00022475"/>
    </source>
</evidence>
<feature type="transmembrane region" description="Helical" evidence="9">
    <location>
        <begin position="68"/>
        <end position="88"/>
    </location>
</feature>
<dbReference type="Gene3D" id="1.10.3720.10">
    <property type="entry name" value="MetI-like"/>
    <property type="match status" value="1"/>
</dbReference>
<keyword evidence="7 9" id="KW-1133">Transmembrane helix</keyword>
<comment type="similarity">
    <text evidence="2">Belongs to the binding-protein-dependent transport system permease family. HisMQ subfamily.</text>
</comment>
<evidence type="ECO:0000259" key="10">
    <source>
        <dbReference type="PROSITE" id="PS50928"/>
    </source>
</evidence>
<dbReference type="AlphaFoldDB" id="A0A2C7A903"/>
<evidence type="ECO:0000256" key="7">
    <source>
        <dbReference type="ARBA" id="ARBA00022989"/>
    </source>
</evidence>
<keyword evidence="4" id="KW-1003">Cell membrane</keyword>
<dbReference type="Pfam" id="PF00528">
    <property type="entry name" value="BPD_transp_1"/>
    <property type="match status" value="1"/>
</dbReference>
<comment type="caution">
    <text evidence="11">The sequence shown here is derived from an EMBL/GenBank/DDBJ whole genome shotgun (WGS) entry which is preliminary data.</text>
</comment>
<dbReference type="RefSeq" id="WP_099096049.1">
    <property type="nucleotide sequence ID" value="NZ_PDNU01000025.1"/>
</dbReference>
<organism evidence="11 12">
    <name type="scientific">Teichococcus rhizosphaerae</name>
    <dbReference type="NCBI Taxonomy" id="1335062"/>
    <lineage>
        <taxon>Bacteria</taxon>
        <taxon>Pseudomonadati</taxon>
        <taxon>Pseudomonadota</taxon>
        <taxon>Alphaproteobacteria</taxon>
        <taxon>Acetobacterales</taxon>
        <taxon>Roseomonadaceae</taxon>
        <taxon>Roseomonas</taxon>
    </lineage>
</organism>
<keyword evidence="5 9" id="KW-0812">Transmembrane</keyword>
<accession>A0A2C7A903</accession>
<dbReference type="Proteomes" id="UP000223527">
    <property type="component" value="Unassembled WGS sequence"/>
</dbReference>
<dbReference type="GO" id="GO:0006865">
    <property type="term" value="P:amino acid transport"/>
    <property type="evidence" value="ECO:0007669"/>
    <property type="project" value="UniProtKB-KW"/>
</dbReference>
<dbReference type="PROSITE" id="PS50928">
    <property type="entry name" value="ABC_TM1"/>
    <property type="match status" value="1"/>
</dbReference>
<dbReference type="PANTHER" id="PTHR30614">
    <property type="entry name" value="MEMBRANE COMPONENT OF AMINO ACID ABC TRANSPORTER"/>
    <property type="match status" value="1"/>
</dbReference>
<keyword evidence="6" id="KW-0029">Amino-acid transport</keyword>